<feature type="signal peptide" evidence="1">
    <location>
        <begin position="1"/>
        <end position="20"/>
    </location>
</feature>
<organism evidence="2 3">
    <name type="scientific">Hymenobacter sedentarius</name>
    <dbReference type="NCBI Taxonomy" id="1411621"/>
    <lineage>
        <taxon>Bacteria</taxon>
        <taxon>Pseudomonadati</taxon>
        <taxon>Bacteroidota</taxon>
        <taxon>Cytophagia</taxon>
        <taxon>Cytophagales</taxon>
        <taxon>Hymenobacteraceae</taxon>
        <taxon>Hymenobacter</taxon>
    </lineage>
</organism>
<keyword evidence="3" id="KW-1185">Reference proteome</keyword>
<dbReference type="AlphaFoldDB" id="A0A0U4AQX0"/>
<protein>
    <recommendedName>
        <fullName evidence="4">Lipoprotein</fullName>
    </recommendedName>
</protein>
<dbReference type="KEGG" id="hyg:AUC43_12955"/>
<proteinExistence type="predicted"/>
<dbReference type="RefSeq" id="WP_068194226.1">
    <property type="nucleotide sequence ID" value="NZ_CP013909.1"/>
</dbReference>
<dbReference type="OrthoDB" id="1447715at2"/>
<evidence type="ECO:0000256" key="1">
    <source>
        <dbReference type="SAM" id="SignalP"/>
    </source>
</evidence>
<evidence type="ECO:0000313" key="3">
    <source>
        <dbReference type="Proteomes" id="UP000059542"/>
    </source>
</evidence>
<accession>A0A0U4AQX0</accession>
<evidence type="ECO:0008006" key="4">
    <source>
        <dbReference type="Google" id="ProtNLM"/>
    </source>
</evidence>
<reference evidence="2 3" key="1">
    <citation type="submission" date="2015-12" db="EMBL/GenBank/DDBJ databases">
        <authorList>
            <person name="Shamseldin A."/>
            <person name="Moawad H."/>
            <person name="Abd El-Rahim W.M."/>
            <person name="Sadowsky M.J."/>
        </authorList>
    </citation>
    <scope>NUCLEOTIDE SEQUENCE [LARGE SCALE GENOMIC DNA]</scope>
    <source>
        <strain evidence="2 3">DG5B</strain>
    </source>
</reference>
<feature type="chain" id="PRO_5006846958" description="Lipoprotein" evidence="1">
    <location>
        <begin position="21"/>
        <end position="118"/>
    </location>
</feature>
<dbReference type="Proteomes" id="UP000059542">
    <property type="component" value="Chromosome"/>
</dbReference>
<dbReference type="EMBL" id="CP013909">
    <property type="protein sequence ID" value="ALW85925.1"/>
    <property type="molecule type" value="Genomic_DNA"/>
</dbReference>
<gene>
    <name evidence="2" type="ORF">AUC43_12955</name>
</gene>
<evidence type="ECO:0000313" key="2">
    <source>
        <dbReference type="EMBL" id="ALW85925.1"/>
    </source>
</evidence>
<dbReference type="PROSITE" id="PS51257">
    <property type="entry name" value="PROKAR_LIPOPROTEIN"/>
    <property type="match status" value="1"/>
</dbReference>
<name>A0A0U4AQX0_9BACT</name>
<sequence>MNPKPTRFAAWLFGSLCTLAAVGCTCELEDPAPELVGVRYAQTQCADRWGQAPSTQQLVAAAQGYLAQQGLTLHQPRASVKDAGAVCTACTCLTGLVLEGAVQPADLPAVLALGFTKQ</sequence>
<keyword evidence="1" id="KW-0732">Signal</keyword>